<name>A0ABT8CB90_9BACT</name>
<evidence type="ECO:0000256" key="2">
    <source>
        <dbReference type="SAM" id="SignalP"/>
    </source>
</evidence>
<keyword evidence="4" id="KW-1185">Reference proteome</keyword>
<evidence type="ECO:0000313" key="4">
    <source>
        <dbReference type="Proteomes" id="UP001236663"/>
    </source>
</evidence>
<comment type="caution">
    <text evidence="3">The sequence shown here is derived from an EMBL/GenBank/DDBJ whole genome shotgun (WGS) entry which is preliminary data.</text>
</comment>
<dbReference type="PROSITE" id="PS51257">
    <property type="entry name" value="PROKAR_LIPOPROTEIN"/>
    <property type="match status" value="1"/>
</dbReference>
<dbReference type="Gene3D" id="3.30.379.10">
    <property type="entry name" value="Chitobiase/beta-hexosaminidase domain 2-like"/>
    <property type="match status" value="1"/>
</dbReference>
<dbReference type="Proteomes" id="UP001236663">
    <property type="component" value="Unassembled WGS sequence"/>
</dbReference>
<evidence type="ECO:0000313" key="3">
    <source>
        <dbReference type="EMBL" id="MDN3689780.1"/>
    </source>
</evidence>
<dbReference type="EMBL" id="JAUFQS010000047">
    <property type="protein sequence ID" value="MDN3689780.1"/>
    <property type="molecule type" value="Genomic_DNA"/>
</dbReference>
<protein>
    <recommendedName>
        <fullName evidence="5">Alpha glucuronidase N-terminal domain-containing protein</fullName>
    </recommendedName>
</protein>
<organism evidence="3 4">
    <name type="scientific">Cyclobacterium jeungdonense</name>
    <dbReference type="NCBI Taxonomy" id="708087"/>
    <lineage>
        <taxon>Bacteria</taxon>
        <taxon>Pseudomonadati</taxon>
        <taxon>Bacteroidota</taxon>
        <taxon>Cytophagia</taxon>
        <taxon>Cytophagales</taxon>
        <taxon>Cyclobacteriaceae</taxon>
        <taxon>Cyclobacterium</taxon>
    </lineage>
</organism>
<evidence type="ECO:0000256" key="1">
    <source>
        <dbReference type="ARBA" id="ARBA00022801"/>
    </source>
</evidence>
<keyword evidence="1" id="KW-0378">Hydrolase</keyword>
<dbReference type="InterPro" id="IPR029018">
    <property type="entry name" value="Hex-like_dom2"/>
</dbReference>
<keyword evidence="2" id="KW-0732">Signal</keyword>
<feature type="signal peptide" evidence="2">
    <location>
        <begin position="1"/>
        <end position="20"/>
    </location>
</feature>
<reference evidence="4" key="1">
    <citation type="journal article" date="2019" name="Int. J. Syst. Evol. Microbiol.">
        <title>The Global Catalogue of Microorganisms (GCM) 10K type strain sequencing project: providing services to taxonomists for standard genome sequencing and annotation.</title>
        <authorList>
            <consortium name="The Broad Institute Genomics Platform"/>
            <consortium name="The Broad Institute Genome Sequencing Center for Infectious Disease"/>
            <person name="Wu L."/>
            <person name="Ma J."/>
        </authorList>
    </citation>
    <scope>NUCLEOTIDE SEQUENCE [LARGE SCALE GENOMIC DNA]</scope>
    <source>
        <strain evidence="4">CECT 7706</strain>
    </source>
</reference>
<dbReference type="RefSeq" id="WP_163383676.1">
    <property type="nucleotide sequence ID" value="NZ_JAUFQS010000047.1"/>
</dbReference>
<sequence>MKKFVTAVLAVITWALLSCSAEERQTLNLSKAVILVSPQIAGPLQETARTILVEEIEKRSGIALELGIDWKSDTQIALALAKDSNLFGKSIPSHADSDAPEQKEEGYRIYHESSNERNTLWVIGADARGILYGIGKLLRTAYLSEGKIEINRGIDFSESPQYALRGHQFGYRNTANSWDAWTVEQFDQHFREQVLFGGNAFENIPFQEASSSPHFKVDPQVMEVELSKICEKYGADYWVWTPAPHDLTQKGAHQEGLKTQEAFYAKCPRLDAVFVPGGDPGENHPAQLIPYLEDLSELLHQYHSDAGIWVSLQGFNKEKVTYFFEYLQTNSPDWLKGVVYGPSSPPIALERELLPEKYMHRFYPDITHTVRCHYPVENWDQAFALTLGREPCNPQPQMYTRLFNRDTPYTDGFITYSDGTHDDVNKVIWSQLGWDPAKDPKTIILEYTQFFFGPEVAEEAAQGIFLLEQNWDGPILENAAIEETLALWKRLEANHPDFGDNWRWQQLVMRAYYDAYIRNRLAFEKRLEGEAYEILAQADSMGADQAMAEAMQHLQKADTEPVSQDLKEKVFAYGEKLFQSIGAQTSVDMYQARSAERGAILDFIDYPLNNRWWMEDEFDKIRAFTSEAEKLARLAFIRTYEFPGEGSFYDNISSADAKHVTSKTNDAIDFLWENNGISRKRLSTQLFQFTPTLAYDKLDPHSDYLIRVSGYGEALLRANGQRLTPTKYEKGYEEFKEFPLPRELIRDGKLEISFDKPDEDHLNWRQQSRVTDVWVIKQ</sequence>
<accession>A0ABT8CB90</accession>
<gene>
    <name evidence="3" type="ORF">QWZ15_18300</name>
</gene>
<dbReference type="SUPFAM" id="SSF55545">
    <property type="entry name" value="beta-N-acetylhexosaminidase-like domain"/>
    <property type="match status" value="1"/>
</dbReference>
<feature type="chain" id="PRO_5046744446" description="Alpha glucuronidase N-terminal domain-containing protein" evidence="2">
    <location>
        <begin position="21"/>
        <end position="778"/>
    </location>
</feature>
<proteinExistence type="predicted"/>
<evidence type="ECO:0008006" key="5">
    <source>
        <dbReference type="Google" id="ProtNLM"/>
    </source>
</evidence>